<reference evidence="1 2" key="3">
    <citation type="journal article" date="2008" name="Appl. Environ. Microbiol.">
        <title>Identification of mobile elements and pseudogenes in the Shewanella oneidensis MR-1 genome.</title>
        <authorList>
            <person name="Romine M.F."/>
            <person name="Carlson T.S."/>
            <person name="Norbeck A.D."/>
            <person name="McCue L.A."/>
            <person name="Lipton M.S."/>
        </authorList>
    </citation>
    <scope>NUCLEOTIDE SEQUENCE [LARGE SCALE GENOMIC DNA]</scope>
    <source>
        <strain evidence="2">ATCC 700550 / JCM 31522 / CIP 106686 / LMG 19005 / NCIMB 14063 / MR-1</strain>
    </source>
</reference>
<dbReference type="PaxDb" id="211586-SO_1382"/>
<sequence>MDKGLFNALKKVYAKKVYRKDEHGYQQRIDNGDVFDVDTGTYFYSYQGLSAAEIALIEQSGYPVNDRVNLSHDDVVLGYKAILKQPNLSLENLLAAYLCGFSSFPRGRQPILSYLFAKALPEHSMATDSDICPVCSIKRVNWIEQGQEIFSCYTGSVWNERWAHNLIELQEFCTLSPCKPSAEDVVIFSALIEAIRQAPLDETPGKLEQRVKKAKIIPKFNKYSFRGQLMVLAELGIMPNSYVAPLYEAFTPFEAICNIKYPGSIRSDIILPLAGWCGENPIDEQRLKQLFGVLRISDHPQFRGLSIE</sequence>
<dbReference type="RefSeq" id="WP_011071591.1">
    <property type="nucleotide sequence ID" value="NC_004347.2"/>
</dbReference>
<protein>
    <submittedName>
        <fullName evidence="1">Uncharacterized protein</fullName>
    </submittedName>
</protein>
<gene>
    <name evidence="1" type="ordered locus">SO_1382</name>
</gene>
<dbReference type="Proteomes" id="UP000008186">
    <property type="component" value="Chromosome"/>
</dbReference>
<dbReference type="EMBL" id="AE014299">
    <property type="protein sequence ID" value="AAN54447.1"/>
    <property type="molecule type" value="Genomic_DNA"/>
</dbReference>
<dbReference type="KEGG" id="son:SO_1382"/>
<evidence type="ECO:0000313" key="2">
    <source>
        <dbReference type="Proteomes" id="UP000008186"/>
    </source>
</evidence>
<dbReference type="PATRIC" id="fig|211586.12.peg.1331"/>
<dbReference type="HOGENOM" id="CLU_081773_0_0_6"/>
<reference evidence="1 2" key="4">
    <citation type="journal article" date="2011" name="BMC Genomics">
        <title>Genome-wide protein localization prediction strategies for gram negative bacteria.</title>
        <authorList>
            <person name="Romine M.F."/>
        </authorList>
    </citation>
    <scope>NUCLEOTIDE SEQUENCE [LARGE SCALE GENOMIC DNA]</scope>
    <source>
        <strain evidence="2">ATCC 700550 / JCM 31522 / CIP 106686 / LMG 19005 / NCIMB 14063 / MR-1</strain>
    </source>
</reference>
<keyword evidence="2" id="KW-1185">Reference proteome</keyword>
<dbReference type="AlphaFoldDB" id="Q8EH48"/>
<proteinExistence type="predicted"/>
<dbReference type="OrthoDB" id="7888911at2"/>
<dbReference type="eggNOG" id="ENOG502ZPFC">
    <property type="taxonomic scope" value="Bacteria"/>
</dbReference>
<reference evidence="1 2" key="2">
    <citation type="journal article" date="2005" name="Proteomics">
        <title>Global detection and characterization of hypothetical proteins in Shewanella oneidensis MR-1 using LC-MS based proteomics.</title>
        <authorList>
            <person name="Elias D.A."/>
            <person name="Monroe M.E."/>
            <person name="Marshall M.J."/>
            <person name="Romine M.F."/>
            <person name="Belieav A.S."/>
            <person name="Fredrickson J.K."/>
            <person name="Anderson G.A."/>
            <person name="Smith R.D."/>
            <person name="Lipton M.S."/>
        </authorList>
    </citation>
    <scope>NUCLEOTIDE SEQUENCE [LARGE SCALE GENOMIC DNA]</scope>
    <source>
        <strain evidence="2">ATCC 700550 / JCM 31522 / CIP 106686 / LMG 19005 / NCIMB 14063 / MR-1</strain>
    </source>
</reference>
<dbReference type="BioCyc" id="SONE211586:G1GMP-1280-MONOMER"/>
<evidence type="ECO:0000313" key="1">
    <source>
        <dbReference type="EMBL" id="AAN54447.1"/>
    </source>
</evidence>
<reference evidence="1 2" key="1">
    <citation type="journal article" date="2002" name="Nat. Biotechnol.">
        <title>Genome sequence of the dissimilatory metal ion-reducing bacterium Shewanella oneidensis.</title>
        <authorList>
            <person name="Heidelberg J.F."/>
            <person name="Paulsen I.T."/>
            <person name="Nelson K.E."/>
            <person name="Gaidos E.J."/>
            <person name="Nelson W.C."/>
            <person name="Read T.D."/>
            <person name="Eisen J.A."/>
            <person name="Seshadri R."/>
            <person name="Ward N."/>
            <person name="Methe B."/>
            <person name="Clayton R.A."/>
            <person name="Meyer T."/>
            <person name="Tsapin A."/>
            <person name="Scott J."/>
            <person name="Beanan M."/>
            <person name="Brinkac L."/>
            <person name="Daugherty S."/>
            <person name="DeBoy R.T."/>
            <person name="Dodson R.J."/>
            <person name="Durkin A.S."/>
            <person name="Haft D.H."/>
            <person name="Kolonay J.F."/>
            <person name="Madupu R."/>
            <person name="Peterson J.D."/>
            <person name="Umayam L.A."/>
            <person name="White O."/>
            <person name="Wolf A.M."/>
            <person name="Vamathevan J."/>
            <person name="Weidman J."/>
            <person name="Impraim M."/>
            <person name="Lee K."/>
            <person name="Berry K."/>
            <person name="Lee C."/>
            <person name="Mueller J."/>
            <person name="Khouri H."/>
            <person name="Gill J."/>
            <person name="Utterback T.R."/>
            <person name="McDonald L.A."/>
            <person name="Feldblyum T.V."/>
            <person name="Smith H.O."/>
            <person name="Venter J.C."/>
            <person name="Nealson K.H."/>
            <person name="Fraser C.M."/>
        </authorList>
    </citation>
    <scope>NUCLEOTIDE SEQUENCE [LARGE SCALE GENOMIC DNA]</scope>
    <source>
        <strain evidence="2">ATCC 700550 / JCM 31522 / CIP 106686 / LMG 19005 / NCIMB 14063 / MR-1</strain>
    </source>
</reference>
<accession>Q8EH48</accession>
<organism evidence="1 2">
    <name type="scientific">Shewanella oneidensis (strain ATCC 700550 / JCM 31522 / CIP 106686 / LMG 19005 / NCIMB 14063 / MR-1)</name>
    <dbReference type="NCBI Taxonomy" id="211586"/>
    <lineage>
        <taxon>Bacteria</taxon>
        <taxon>Pseudomonadati</taxon>
        <taxon>Pseudomonadota</taxon>
        <taxon>Gammaproteobacteria</taxon>
        <taxon>Alteromonadales</taxon>
        <taxon>Shewanellaceae</taxon>
        <taxon>Shewanella</taxon>
    </lineage>
</organism>
<name>Q8EH48_SHEON</name>